<protein>
    <recommendedName>
        <fullName evidence="4">Clp1 P-loop domain-containing protein</fullName>
    </recommendedName>
</protein>
<feature type="transmembrane region" description="Helical" evidence="3">
    <location>
        <begin position="154"/>
        <end position="175"/>
    </location>
</feature>
<keyword evidence="2" id="KW-0067">ATP-binding</keyword>
<keyword evidence="6" id="KW-1185">Reference proteome</keyword>
<keyword evidence="3" id="KW-0472">Membrane</keyword>
<accession>A0ABQ9XWI6</accession>
<dbReference type="Proteomes" id="UP001281761">
    <property type="component" value="Unassembled WGS sequence"/>
</dbReference>
<evidence type="ECO:0000313" key="6">
    <source>
        <dbReference type="Proteomes" id="UP001281761"/>
    </source>
</evidence>
<name>A0ABQ9XWI6_9EUKA</name>
<dbReference type="EMBL" id="JARBJD010000062">
    <property type="protein sequence ID" value="KAK2955840.1"/>
    <property type="molecule type" value="Genomic_DNA"/>
</dbReference>
<dbReference type="InterPro" id="IPR027417">
    <property type="entry name" value="P-loop_NTPase"/>
</dbReference>
<evidence type="ECO:0000256" key="3">
    <source>
        <dbReference type="SAM" id="Phobius"/>
    </source>
</evidence>
<dbReference type="Gene3D" id="3.40.50.300">
    <property type="entry name" value="P-loop containing nucleotide triphosphate hydrolases"/>
    <property type="match status" value="1"/>
</dbReference>
<dbReference type="InterPro" id="IPR032319">
    <property type="entry name" value="CLP1_P"/>
</dbReference>
<dbReference type="InterPro" id="IPR045116">
    <property type="entry name" value="Clp1/Grc3"/>
</dbReference>
<keyword evidence="1" id="KW-0547">Nucleotide-binding</keyword>
<evidence type="ECO:0000256" key="1">
    <source>
        <dbReference type="ARBA" id="ARBA00022741"/>
    </source>
</evidence>
<feature type="domain" description="Clp1 P-loop" evidence="4">
    <location>
        <begin position="366"/>
        <end position="513"/>
    </location>
</feature>
<evidence type="ECO:0000256" key="2">
    <source>
        <dbReference type="ARBA" id="ARBA00022840"/>
    </source>
</evidence>
<proteinExistence type="predicted"/>
<keyword evidence="3" id="KW-1133">Transmembrane helix</keyword>
<sequence length="703" mass="77421">MSDDLYSAPTASEQVPLTAQSKSQSIPAYTPAEEKAAAQGCMASTKTCYTSKPMKIIVITLVIVICFTLIGVIGVLNPFILVSKQIFHLHVANFLFALYTALGALLLLLLECKLTIIFRFVPFLMSPTYRSIFLIFLGTLSMASYDGIKGQAFIGYMIGIFAVVIGLMQLILCCCDRKWKRQVQKDYQSLARQSITNYNSYPPHHSINDDQPVQSSNKPITGSTGDIIDATLSSQENRSFDSTTAQVAVKSTVSTENADYTASDVEFTPQLQSLAVDSAISAVQNPAVQHAVKQAGSSAFNLAMSDAYDRLPVKDHGPHSKTLMTRRPPTIPSVDSTVWEISQTFQALQEEAKTHNTQGPVLVIIGPTDSGKSTLAHQILQSSSTLQRYPLFVDLDPGQNSISPPGTISVSQVEFTGHEPSYKNQLVFFLGSVSSDSLQMKHLMRQLNKAIESSFLTPSSPIEKHFGIVINTSGYVEGNGQPLQFATIGIFRPNMIVLLDMEDKQANYERFIMSQLSKINVSPSFHGGPNVRRFSSDLHLYTVRKHDQVVVRSRQFRSNARQQSINRFFAKSHRVSVIFADLVFIAPIPPTPHLSQYSINYYRQLKALTDLSPFIHKLAAFVVFPTTTNQTRPLPIFDIPEQVVDKADVYACTLASLQPVVTLAYLTAIPGGDRGKVEICMVTPFIPSRTLVLSSIPVPPSAH</sequence>
<reference evidence="5 6" key="1">
    <citation type="journal article" date="2022" name="bioRxiv">
        <title>Genomics of Preaxostyla Flagellates Illuminates Evolutionary Transitions and the Path Towards Mitochondrial Loss.</title>
        <authorList>
            <person name="Novak L.V.F."/>
            <person name="Treitli S.C."/>
            <person name="Pyrih J."/>
            <person name="Halakuc P."/>
            <person name="Pipaliya S.V."/>
            <person name="Vacek V."/>
            <person name="Brzon O."/>
            <person name="Soukal P."/>
            <person name="Eme L."/>
            <person name="Dacks J.B."/>
            <person name="Karnkowska A."/>
            <person name="Elias M."/>
            <person name="Hampl V."/>
        </authorList>
    </citation>
    <scope>NUCLEOTIDE SEQUENCE [LARGE SCALE GENOMIC DNA]</scope>
    <source>
        <strain evidence="5">NAU3</strain>
        <tissue evidence="5">Gut</tissue>
    </source>
</reference>
<feature type="transmembrane region" description="Helical" evidence="3">
    <location>
        <begin position="56"/>
        <end position="80"/>
    </location>
</feature>
<gene>
    <name evidence="5" type="ORF">BLNAU_9191</name>
</gene>
<comment type="caution">
    <text evidence="5">The sequence shown here is derived from an EMBL/GenBank/DDBJ whole genome shotgun (WGS) entry which is preliminary data.</text>
</comment>
<dbReference type="SUPFAM" id="SSF52540">
    <property type="entry name" value="P-loop containing nucleoside triphosphate hydrolases"/>
    <property type="match status" value="1"/>
</dbReference>
<dbReference type="PANTHER" id="PTHR12755:SF6">
    <property type="entry name" value="POLYRIBONUCLEOTIDE 5'-HYDROXYL-KINASE CLP1"/>
    <property type="match status" value="1"/>
</dbReference>
<keyword evidence="3" id="KW-0812">Transmembrane</keyword>
<dbReference type="PANTHER" id="PTHR12755">
    <property type="entry name" value="CLEAVAGE/POLYADENYLATION FACTOR IA SUBUNIT CLP1P"/>
    <property type="match status" value="1"/>
</dbReference>
<feature type="transmembrane region" description="Helical" evidence="3">
    <location>
        <begin position="86"/>
        <end position="110"/>
    </location>
</feature>
<evidence type="ECO:0000313" key="5">
    <source>
        <dbReference type="EMBL" id="KAK2955840.1"/>
    </source>
</evidence>
<evidence type="ECO:0000259" key="4">
    <source>
        <dbReference type="Pfam" id="PF16575"/>
    </source>
</evidence>
<organism evidence="5 6">
    <name type="scientific">Blattamonas nauphoetae</name>
    <dbReference type="NCBI Taxonomy" id="2049346"/>
    <lineage>
        <taxon>Eukaryota</taxon>
        <taxon>Metamonada</taxon>
        <taxon>Preaxostyla</taxon>
        <taxon>Oxymonadida</taxon>
        <taxon>Blattamonas</taxon>
    </lineage>
</organism>
<dbReference type="Pfam" id="PF16575">
    <property type="entry name" value="CLP1_P"/>
    <property type="match status" value="1"/>
</dbReference>